<sequence length="322" mass="35153">MSINVEIPVPSKGTGPAEPPTGAGLARSRGPRRRPVLSYGSWWWALPSLTFVFLIHYLATIFGGFYAFTDYSGIGGFNWIGVENFVRIFQDPAMVGALRNTLVMAFVFLVVTNVLGILFALALNRLLKTRYLLRVLIFAPVVLSSLAVSYIFKFIFQFNGPLNGFFGFLGLTDWQKTWLADPTFAIVAILVVLIWQNVGLTMVIYLAGLASVPVELEEAAALDGAGVWNRFRNVVLPSIQPSVAIATTLTLISGLRVFDQVMAMTGGGPFGATDTLATVIYRETFAFGRFGYGSALALTLSLFVVIAAVGQLYLTRDRNRKA</sequence>
<comment type="caution">
    <text evidence="10">The sequence shown here is derived from an EMBL/GenBank/DDBJ whole genome shotgun (WGS) entry which is preliminary data.</text>
</comment>
<dbReference type="Gene3D" id="1.10.3720.10">
    <property type="entry name" value="MetI-like"/>
    <property type="match status" value="1"/>
</dbReference>
<dbReference type="Proteomes" id="UP001589896">
    <property type="component" value="Unassembled WGS sequence"/>
</dbReference>
<keyword evidence="6 7" id="KW-0472">Membrane</keyword>
<keyword evidence="2 7" id="KW-0813">Transport</keyword>
<evidence type="ECO:0000256" key="1">
    <source>
        <dbReference type="ARBA" id="ARBA00004651"/>
    </source>
</evidence>
<feature type="transmembrane region" description="Helical" evidence="7">
    <location>
        <begin position="102"/>
        <end position="124"/>
    </location>
</feature>
<keyword evidence="4 7" id="KW-0812">Transmembrane</keyword>
<reference evidence="10 11" key="1">
    <citation type="submission" date="2024-09" db="EMBL/GenBank/DDBJ databases">
        <authorList>
            <person name="Sun Q."/>
            <person name="Mori K."/>
        </authorList>
    </citation>
    <scope>NUCLEOTIDE SEQUENCE [LARGE SCALE GENOMIC DNA]</scope>
    <source>
        <strain evidence="10 11">KCTC 23076</strain>
    </source>
</reference>
<dbReference type="InterPro" id="IPR051393">
    <property type="entry name" value="ABC_transporter_permease"/>
</dbReference>
<evidence type="ECO:0000256" key="3">
    <source>
        <dbReference type="ARBA" id="ARBA00022475"/>
    </source>
</evidence>
<dbReference type="EMBL" id="JBHLTG010000008">
    <property type="protein sequence ID" value="MFC0681560.1"/>
    <property type="molecule type" value="Genomic_DNA"/>
</dbReference>
<proteinExistence type="inferred from homology"/>
<evidence type="ECO:0000256" key="4">
    <source>
        <dbReference type="ARBA" id="ARBA00022692"/>
    </source>
</evidence>
<feature type="transmembrane region" description="Helical" evidence="7">
    <location>
        <begin position="184"/>
        <end position="207"/>
    </location>
</feature>
<evidence type="ECO:0000256" key="2">
    <source>
        <dbReference type="ARBA" id="ARBA00022448"/>
    </source>
</evidence>
<evidence type="ECO:0000256" key="5">
    <source>
        <dbReference type="ARBA" id="ARBA00022989"/>
    </source>
</evidence>
<feature type="compositionally biased region" description="Low complexity" evidence="8">
    <location>
        <begin position="13"/>
        <end position="24"/>
    </location>
</feature>
<feature type="region of interest" description="Disordered" evidence="8">
    <location>
        <begin position="1"/>
        <end position="33"/>
    </location>
</feature>
<accession>A0ABV6RX51</accession>
<dbReference type="InterPro" id="IPR035906">
    <property type="entry name" value="MetI-like_sf"/>
</dbReference>
<dbReference type="CDD" id="cd06261">
    <property type="entry name" value="TM_PBP2"/>
    <property type="match status" value="1"/>
</dbReference>
<organism evidence="10 11">
    <name type="scientific">Lysobacter korlensis</name>
    <dbReference type="NCBI Taxonomy" id="553636"/>
    <lineage>
        <taxon>Bacteria</taxon>
        <taxon>Pseudomonadati</taxon>
        <taxon>Pseudomonadota</taxon>
        <taxon>Gammaproteobacteria</taxon>
        <taxon>Lysobacterales</taxon>
        <taxon>Lysobacteraceae</taxon>
        <taxon>Lysobacter</taxon>
    </lineage>
</organism>
<evidence type="ECO:0000256" key="7">
    <source>
        <dbReference type="RuleBase" id="RU363032"/>
    </source>
</evidence>
<dbReference type="InterPro" id="IPR000515">
    <property type="entry name" value="MetI-like"/>
</dbReference>
<comment type="subcellular location">
    <subcellularLocation>
        <location evidence="1 7">Cell membrane</location>
        <topology evidence="1 7">Multi-pass membrane protein</topology>
    </subcellularLocation>
</comment>
<dbReference type="PANTHER" id="PTHR30193:SF37">
    <property type="entry name" value="INNER MEMBRANE ABC TRANSPORTER PERMEASE PROTEIN YCJO"/>
    <property type="match status" value="1"/>
</dbReference>
<dbReference type="RefSeq" id="WP_386674401.1">
    <property type="nucleotide sequence ID" value="NZ_JBHLTG010000008.1"/>
</dbReference>
<evidence type="ECO:0000313" key="11">
    <source>
        <dbReference type="Proteomes" id="UP001589896"/>
    </source>
</evidence>
<gene>
    <name evidence="10" type="ORF">ACFFGH_27340</name>
</gene>
<protein>
    <submittedName>
        <fullName evidence="10">Carbohydrate ABC transporter permease</fullName>
    </submittedName>
</protein>
<keyword evidence="5 7" id="KW-1133">Transmembrane helix</keyword>
<keyword evidence="3" id="KW-1003">Cell membrane</keyword>
<dbReference type="Pfam" id="PF00528">
    <property type="entry name" value="BPD_transp_1"/>
    <property type="match status" value="1"/>
</dbReference>
<dbReference type="SUPFAM" id="SSF161098">
    <property type="entry name" value="MetI-like"/>
    <property type="match status" value="1"/>
</dbReference>
<feature type="transmembrane region" description="Helical" evidence="7">
    <location>
        <begin position="131"/>
        <end position="148"/>
    </location>
</feature>
<dbReference type="PROSITE" id="PS50928">
    <property type="entry name" value="ABC_TM1"/>
    <property type="match status" value="1"/>
</dbReference>
<dbReference type="PANTHER" id="PTHR30193">
    <property type="entry name" value="ABC TRANSPORTER PERMEASE PROTEIN"/>
    <property type="match status" value="1"/>
</dbReference>
<keyword evidence="11" id="KW-1185">Reference proteome</keyword>
<comment type="similarity">
    <text evidence="7">Belongs to the binding-protein-dependent transport system permease family.</text>
</comment>
<evidence type="ECO:0000259" key="9">
    <source>
        <dbReference type="PROSITE" id="PS50928"/>
    </source>
</evidence>
<feature type="domain" description="ABC transmembrane type-1" evidence="9">
    <location>
        <begin position="98"/>
        <end position="313"/>
    </location>
</feature>
<feature type="transmembrane region" description="Helical" evidence="7">
    <location>
        <begin position="42"/>
        <end position="68"/>
    </location>
</feature>
<evidence type="ECO:0000313" key="10">
    <source>
        <dbReference type="EMBL" id="MFC0681560.1"/>
    </source>
</evidence>
<name>A0ABV6RX51_9GAMM</name>
<evidence type="ECO:0000256" key="6">
    <source>
        <dbReference type="ARBA" id="ARBA00023136"/>
    </source>
</evidence>
<feature type="transmembrane region" description="Helical" evidence="7">
    <location>
        <begin position="290"/>
        <end position="314"/>
    </location>
</feature>
<evidence type="ECO:0000256" key="8">
    <source>
        <dbReference type="SAM" id="MobiDB-lite"/>
    </source>
</evidence>